<accession>A0A1U7DD78</accession>
<reference evidence="2 3" key="1">
    <citation type="submission" date="2016-03" db="EMBL/GenBank/DDBJ databases">
        <title>Deep-sea bacteria in the southern Pacific.</title>
        <authorList>
            <person name="Tang K."/>
        </authorList>
    </citation>
    <scope>NUCLEOTIDE SEQUENCE [LARGE SCALE GENOMIC DNA]</scope>
    <source>
        <strain evidence="2 3">JLT2016</strain>
        <plasmid evidence="3">Plasmid ptpro4</plasmid>
    </source>
</reference>
<dbReference type="Pfam" id="PF01656">
    <property type="entry name" value="CbiA"/>
    <property type="match status" value="1"/>
</dbReference>
<organism evidence="2 3">
    <name type="scientific">Salipiger profundus</name>
    <dbReference type="NCBI Taxonomy" id="1229727"/>
    <lineage>
        <taxon>Bacteria</taxon>
        <taxon>Pseudomonadati</taxon>
        <taxon>Pseudomonadota</taxon>
        <taxon>Alphaproteobacteria</taxon>
        <taxon>Rhodobacterales</taxon>
        <taxon>Roseobacteraceae</taxon>
        <taxon>Salipiger</taxon>
    </lineage>
</organism>
<dbReference type="InterPro" id="IPR002586">
    <property type="entry name" value="CobQ/CobB/MinD/ParA_Nub-bd_dom"/>
</dbReference>
<dbReference type="EMBL" id="CP014800">
    <property type="protein sequence ID" value="APX26111.1"/>
    <property type="molecule type" value="Genomic_DNA"/>
</dbReference>
<dbReference type="OrthoDB" id="9804460at2"/>
<dbReference type="PANTHER" id="PTHR13696:SF96">
    <property type="entry name" value="COBQ_COBB_MIND_PARA NUCLEOTIDE BINDING DOMAIN-CONTAINING PROTEIN"/>
    <property type="match status" value="1"/>
</dbReference>
<dbReference type="CDD" id="cd02042">
    <property type="entry name" value="ParAB_family"/>
    <property type="match status" value="1"/>
</dbReference>
<dbReference type="InterPro" id="IPR027417">
    <property type="entry name" value="P-loop_NTPase"/>
</dbReference>
<dbReference type="InterPro" id="IPR050678">
    <property type="entry name" value="DNA_Partitioning_ATPase"/>
</dbReference>
<dbReference type="KEGG" id="tpro:Ga0080559_TMP10"/>
<dbReference type="SUPFAM" id="SSF52540">
    <property type="entry name" value="P-loop containing nucleoside triphosphate hydrolases"/>
    <property type="match status" value="1"/>
</dbReference>
<evidence type="ECO:0000313" key="2">
    <source>
        <dbReference type="EMBL" id="APX26111.1"/>
    </source>
</evidence>
<feature type="domain" description="CobQ/CobB/MinD/ParA nucleotide binding" evidence="1">
    <location>
        <begin position="6"/>
        <end position="184"/>
    </location>
</feature>
<name>A0A1U7DD78_9RHOB</name>
<dbReference type="AlphaFoldDB" id="A0A1U7DD78"/>
<proteinExistence type="predicted"/>
<protein>
    <submittedName>
        <fullName evidence="2">Plasmid segregation oscillating ATPase ParF</fullName>
    </submittedName>
</protein>
<dbReference type="NCBIfam" id="NF041546">
    <property type="entry name" value="ParA_partition"/>
    <property type="match status" value="1"/>
</dbReference>
<dbReference type="PANTHER" id="PTHR13696">
    <property type="entry name" value="P-LOOP CONTAINING NUCLEOSIDE TRIPHOSPHATE HYDROLASE"/>
    <property type="match status" value="1"/>
</dbReference>
<dbReference type="RefSeq" id="WP_076625772.1">
    <property type="nucleotide sequence ID" value="NZ_BMEW01000028.1"/>
</dbReference>
<evidence type="ECO:0000313" key="3">
    <source>
        <dbReference type="Proteomes" id="UP000186559"/>
    </source>
</evidence>
<dbReference type="Gene3D" id="3.40.50.300">
    <property type="entry name" value="P-loop containing nucleotide triphosphate hydrolases"/>
    <property type="match status" value="1"/>
</dbReference>
<keyword evidence="3" id="KW-1185">Reference proteome</keyword>
<sequence>MPILSLLNPKGGSGKTTLSTNLARSFHERGERVLLVDSDPQGSARDWHAANDSNPLPLIALDRPNNVKTLSSMSTSYDWTIIDGAAKLEDMIAAAIKVSDLILIPVQPSPYDIWAASDLVDFVKARQEVTDGIPRAAFIITRMIEGTRLGQEVTAALGEYGFPVLTTRITQRQIYPQTASEGLSVFDGLNTKAVAEMQALTNDILTWAAADTAKESINGA</sequence>
<gene>
    <name evidence="2" type="ORF">Ga0080559_TMP10</name>
</gene>
<dbReference type="InterPro" id="IPR048089">
    <property type="entry name" value="McdA"/>
</dbReference>
<dbReference type="PIRSF" id="PIRSF009320">
    <property type="entry name" value="Nuc_binding_HP_1000"/>
    <property type="match status" value="1"/>
</dbReference>
<keyword evidence="2" id="KW-0614">Plasmid</keyword>
<evidence type="ECO:0000259" key="1">
    <source>
        <dbReference type="Pfam" id="PF01656"/>
    </source>
</evidence>
<dbReference type="Proteomes" id="UP000186559">
    <property type="component" value="Plasmid pTPRO4"/>
</dbReference>
<geneLocation type="plasmid" evidence="3">
    <name>ptpro4</name>
</geneLocation>